<evidence type="ECO:0000313" key="2">
    <source>
        <dbReference type="Proteomes" id="UP001163324"/>
    </source>
</evidence>
<dbReference type="EMBL" id="CM047940">
    <property type="protein sequence ID" value="KAI9904019.1"/>
    <property type="molecule type" value="Genomic_DNA"/>
</dbReference>
<protein>
    <submittedName>
        <fullName evidence="1">Uncharacterized protein</fullName>
    </submittedName>
</protein>
<name>A0ACC0VCT6_9HYPO</name>
<sequence length="560" mass="62639">MPAMRRGRRARTSKWPVILSAAAFAGMLIFSLAPFPSSDAAPFPPRKSFISNQILSNLAPTNDQGDDGGKQPSRDRRLRIFMPADRPDINLCKAIMSGVAVGYPLPTLLNWDGDFNRPDWHFGGSHIAKLESLLSVIEELLSHAEDAHDDDLALMIDAYDIWFQLPPAVLIERFHQLNREADERNQKAWYDLINATDADPADFPISPPKQSIIVTTAKDCFPTSSSGSDPHYEHWPESPMPEDMYGEGTDELTPPLYDSARKYKKVRPRCVNSGMIMGTMGSLKAALQRCKEKVDRVAKDGRQLWSDQALFGEVIGDQEGWRDWVRGLAETWNGTAAQIRPGKMDRHIANIAGQALQGRRFEFGIGLDYNFTTIPATCSAEEDGEFVRISNATNLELMSRAAGVPDGNRVRGTPPELMDAPRDGLLEGVDWGEEPLYTDFFFGVTPAGIHHNAYIANLKPYRLKEWWSRMWFYPRLRELVTRNLEAGAQSTRLLLNYTKTDEGGVAYRADKGSKVTVYNPVRGQHLAHYDEISWDGVCQKGSKPWHGALFGDDKGPLEAS</sequence>
<proteinExistence type="predicted"/>
<dbReference type="Proteomes" id="UP001163324">
    <property type="component" value="Chromosome 1"/>
</dbReference>
<accession>A0ACC0VCT6</accession>
<keyword evidence="2" id="KW-1185">Reference proteome</keyword>
<gene>
    <name evidence="1" type="ORF">N3K66_000548</name>
</gene>
<organism evidence="1 2">
    <name type="scientific">Trichothecium roseum</name>
    <dbReference type="NCBI Taxonomy" id="47278"/>
    <lineage>
        <taxon>Eukaryota</taxon>
        <taxon>Fungi</taxon>
        <taxon>Dikarya</taxon>
        <taxon>Ascomycota</taxon>
        <taxon>Pezizomycotina</taxon>
        <taxon>Sordariomycetes</taxon>
        <taxon>Hypocreomycetidae</taxon>
        <taxon>Hypocreales</taxon>
        <taxon>Hypocreales incertae sedis</taxon>
        <taxon>Trichothecium</taxon>
    </lineage>
</organism>
<evidence type="ECO:0000313" key="1">
    <source>
        <dbReference type="EMBL" id="KAI9904019.1"/>
    </source>
</evidence>
<reference evidence="1" key="1">
    <citation type="submission" date="2022-10" db="EMBL/GenBank/DDBJ databases">
        <title>Complete Genome of Trichothecium roseum strain YXFP-22015, a Plant Pathogen Isolated from Citrus.</title>
        <authorList>
            <person name="Wang Y."/>
            <person name="Zhu L."/>
        </authorList>
    </citation>
    <scope>NUCLEOTIDE SEQUENCE</scope>
    <source>
        <strain evidence="1">YXFP-22015</strain>
    </source>
</reference>
<comment type="caution">
    <text evidence="1">The sequence shown here is derived from an EMBL/GenBank/DDBJ whole genome shotgun (WGS) entry which is preliminary data.</text>
</comment>